<evidence type="ECO:0000256" key="1">
    <source>
        <dbReference type="SAM" id="MobiDB-lite"/>
    </source>
</evidence>
<dbReference type="EMBL" id="JAAMPC010000001">
    <property type="protein sequence ID" value="KAG2330076.1"/>
    <property type="molecule type" value="Genomic_DNA"/>
</dbReference>
<accession>A0A8X7WH03</accession>
<protein>
    <submittedName>
        <fullName evidence="2">Uncharacterized protein</fullName>
    </submittedName>
</protein>
<reference evidence="2 3" key="1">
    <citation type="submission" date="2020-02" db="EMBL/GenBank/DDBJ databases">
        <authorList>
            <person name="Ma Q."/>
            <person name="Huang Y."/>
            <person name="Song X."/>
            <person name="Pei D."/>
        </authorList>
    </citation>
    <scope>NUCLEOTIDE SEQUENCE [LARGE SCALE GENOMIC DNA]</scope>
    <source>
        <strain evidence="2">Sxm20200214</strain>
        <tissue evidence="2">Leaf</tissue>
    </source>
</reference>
<dbReference type="AlphaFoldDB" id="A0A8X7WH03"/>
<evidence type="ECO:0000313" key="2">
    <source>
        <dbReference type="EMBL" id="KAG2330076.1"/>
    </source>
</evidence>
<feature type="compositionally biased region" description="Basic residues" evidence="1">
    <location>
        <begin position="85"/>
        <end position="103"/>
    </location>
</feature>
<feature type="compositionally biased region" description="Basic and acidic residues" evidence="1">
    <location>
        <begin position="128"/>
        <end position="138"/>
    </location>
</feature>
<feature type="region of interest" description="Disordered" evidence="1">
    <location>
        <begin position="63"/>
        <end position="156"/>
    </location>
</feature>
<name>A0A8X7WH03_BRACI</name>
<proteinExistence type="predicted"/>
<gene>
    <name evidence="2" type="ORF">Bca52824_001256</name>
</gene>
<organism evidence="2 3">
    <name type="scientific">Brassica carinata</name>
    <name type="common">Ethiopian mustard</name>
    <name type="synonym">Abyssinian cabbage</name>
    <dbReference type="NCBI Taxonomy" id="52824"/>
    <lineage>
        <taxon>Eukaryota</taxon>
        <taxon>Viridiplantae</taxon>
        <taxon>Streptophyta</taxon>
        <taxon>Embryophyta</taxon>
        <taxon>Tracheophyta</taxon>
        <taxon>Spermatophyta</taxon>
        <taxon>Magnoliopsida</taxon>
        <taxon>eudicotyledons</taxon>
        <taxon>Gunneridae</taxon>
        <taxon>Pentapetalae</taxon>
        <taxon>rosids</taxon>
        <taxon>malvids</taxon>
        <taxon>Brassicales</taxon>
        <taxon>Brassicaceae</taxon>
        <taxon>Brassiceae</taxon>
        <taxon>Brassica</taxon>
    </lineage>
</organism>
<dbReference type="Proteomes" id="UP000886595">
    <property type="component" value="Unassembled WGS sequence"/>
</dbReference>
<comment type="caution">
    <text evidence="2">The sequence shown here is derived from an EMBL/GenBank/DDBJ whole genome shotgun (WGS) entry which is preliminary data.</text>
</comment>
<evidence type="ECO:0000313" key="3">
    <source>
        <dbReference type="Proteomes" id="UP000886595"/>
    </source>
</evidence>
<sequence length="156" mass="16923">MQRRVTLSGDSVRLQEVEIQLDEELHPGPTLLEDIRESATRNSALKRLGGLATQGSRERTRAVLGGEGDIPDPTLMVEGPSTSKRGTKRKATKSTKVPTRKKVPPSPIQGISIRETNVIRPANPPRKKTTDKTVKDGDIPGPSTLGKASFYGEDTD</sequence>
<keyword evidence="3" id="KW-1185">Reference proteome</keyword>